<organism evidence="5 6">
    <name type="scientific">Deinococcus carri</name>
    <dbReference type="NCBI Taxonomy" id="1211323"/>
    <lineage>
        <taxon>Bacteria</taxon>
        <taxon>Thermotogati</taxon>
        <taxon>Deinococcota</taxon>
        <taxon>Deinococci</taxon>
        <taxon>Deinococcales</taxon>
        <taxon>Deinococcaceae</taxon>
        <taxon>Deinococcus</taxon>
    </lineage>
</organism>
<dbReference type="CDD" id="cd20014">
    <property type="entry name" value="PBP1_RPA0668_benzoate-like"/>
    <property type="match status" value="1"/>
</dbReference>
<keyword evidence="2 3" id="KW-0732">Signal</keyword>
<name>A0ABP9WCJ5_9DEIO</name>
<evidence type="ECO:0000256" key="3">
    <source>
        <dbReference type="SAM" id="SignalP"/>
    </source>
</evidence>
<accession>A0ABP9WCJ5</accession>
<dbReference type="Pfam" id="PF13458">
    <property type="entry name" value="Peripla_BP_6"/>
    <property type="match status" value="1"/>
</dbReference>
<evidence type="ECO:0000256" key="2">
    <source>
        <dbReference type="ARBA" id="ARBA00022729"/>
    </source>
</evidence>
<evidence type="ECO:0000313" key="6">
    <source>
        <dbReference type="Proteomes" id="UP001401887"/>
    </source>
</evidence>
<dbReference type="PANTHER" id="PTHR30483">
    <property type="entry name" value="LEUCINE-SPECIFIC-BINDING PROTEIN"/>
    <property type="match status" value="1"/>
</dbReference>
<comment type="caution">
    <text evidence="5">The sequence shown here is derived from an EMBL/GenBank/DDBJ whole genome shotgun (WGS) entry which is preliminary data.</text>
</comment>
<evidence type="ECO:0000256" key="1">
    <source>
        <dbReference type="ARBA" id="ARBA00010062"/>
    </source>
</evidence>
<comment type="similarity">
    <text evidence="1">Belongs to the leucine-binding protein family.</text>
</comment>
<keyword evidence="6" id="KW-1185">Reference proteome</keyword>
<evidence type="ECO:0000313" key="5">
    <source>
        <dbReference type="EMBL" id="GAA5515054.1"/>
    </source>
</evidence>
<protein>
    <submittedName>
        <fullName evidence="5">Leucine-, isoleucine-, valine-, threonine-, and alanine-binding protein</fullName>
    </submittedName>
</protein>
<dbReference type="EMBL" id="BAABRP010000035">
    <property type="protein sequence ID" value="GAA5515054.1"/>
    <property type="molecule type" value="Genomic_DNA"/>
</dbReference>
<evidence type="ECO:0000259" key="4">
    <source>
        <dbReference type="Pfam" id="PF13458"/>
    </source>
</evidence>
<dbReference type="SUPFAM" id="SSF53822">
    <property type="entry name" value="Periplasmic binding protein-like I"/>
    <property type="match status" value="1"/>
</dbReference>
<dbReference type="Gene3D" id="3.40.50.2300">
    <property type="match status" value="2"/>
</dbReference>
<reference evidence="5 6" key="1">
    <citation type="submission" date="2024-02" db="EMBL/GenBank/DDBJ databases">
        <title>Deinococcus carri NBRC 110142.</title>
        <authorList>
            <person name="Ichikawa N."/>
            <person name="Katano-Makiyama Y."/>
            <person name="Hidaka K."/>
        </authorList>
    </citation>
    <scope>NUCLEOTIDE SEQUENCE [LARGE SCALE GENOMIC DNA]</scope>
    <source>
        <strain evidence="5 6">NBRC 110142</strain>
    </source>
</reference>
<dbReference type="InterPro" id="IPR028081">
    <property type="entry name" value="Leu-bd"/>
</dbReference>
<proteinExistence type="inferred from homology"/>
<feature type="domain" description="Leucine-binding protein" evidence="4">
    <location>
        <begin position="28"/>
        <end position="368"/>
    </location>
</feature>
<gene>
    <name evidence="5" type="primary">braC_3</name>
    <name evidence="5" type="ORF">Dcar01_03818</name>
</gene>
<sequence>MKKKALAVVTVVLGVSGTWTAFAQGSNTIKIGVLMPASGVYAQLGEEGYKGFTLYLDSIGNQVAGKKLQLIREDEEADPAVALRKANKLISSDKVDILAGVVLTPSAYALTDVVEEAKVPLIVFNAAGNALTRERKNPYVFRVSGNAWQYNNPFGKYVATKVSKNTFLVAADYAFGKESLADFKQSYTKAGGKIAGEVYTPLGSTDFSPYLARIAAARPQAVYAVLSGSDAVLFMKQFAQFGLQKSVKLAVFGDMTDEKFIDAVGDSAVGAISALPWAQDLPNAQNQAFTTAYKNKYKGDLPGVFAQRGWDTARVIVEALKKTKGNVSNTEELLAAMRSVTFPSPRGVFRFDPSTQNVINPMYVREVVKTPQGLINRFVTNLGTFKDPGK</sequence>
<feature type="chain" id="PRO_5045084549" evidence="3">
    <location>
        <begin position="24"/>
        <end position="390"/>
    </location>
</feature>
<dbReference type="InterPro" id="IPR051010">
    <property type="entry name" value="BCAA_transport"/>
</dbReference>
<dbReference type="Proteomes" id="UP001401887">
    <property type="component" value="Unassembled WGS sequence"/>
</dbReference>
<dbReference type="InterPro" id="IPR028082">
    <property type="entry name" value="Peripla_BP_I"/>
</dbReference>
<dbReference type="PANTHER" id="PTHR30483:SF6">
    <property type="entry name" value="PERIPLASMIC BINDING PROTEIN OF ABC TRANSPORTER FOR NATURAL AMINO ACIDS"/>
    <property type="match status" value="1"/>
</dbReference>
<feature type="signal peptide" evidence="3">
    <location>
        <begin position="1"/>
        <end position="23"/>
    </location>
</feature>